<dbReference type="Pfam" id="PF04175">
    <property type="entry name" value="DUF406"/>
    <property type="match status" value="1"/>
</dbReference>
<dbReference type="Gene3D" id="3.30.70.860">
    <property type="match status" value="1"/>
</dbReference>
<dbReference type="PANTHER" id="PTHR38769">
    <property type="entry name" value="UPF0381 PROTEIN YFCZ-RELATED"/>
    <property type="match status" value="1"/>
</dbReference>
<proteinExistence type="inferred from homology"/>
<comment type="similarity">
    <text evidence="1">Belongs to the UPF0381 family.</text>
</comment>
<evidence type="ECO:0000256" key="1">
    <source>
        <dbReference type="ARBA" id="ARBA00006201"/>
    </source>
</evidence>
<dbReference type="InterPro" id="IPR035571">
    <property type="entry name" value="UPF0234-like_C"/>
</dbReference>
<evidence type="ECO:0000313" key="2">
    <source>
        <dbReference type="EMBL" id="MCE2593494.1"/>
    </source>
</evidence>
<comment type="caution">
    <text evidence="2">The sequence shown here is derived from an EMBL/GenBank/DDBJ whole genome shotgun (WGS) entry which is preliminary data.</text>
</comment>
<gene>
    <name evidence="2" type="ORF">K6Y31_01515</name>
</gene>
<protein>
    <submittedName>
        <fullName evidence="2">YfcZ/YiiS family protein</fullName>
    </submittedName>
</protein>
<sequence>MSIEKNDDVCEACGVLVELGSVIHEDDNVLSLPITASDQAQARVLADQLINQAKAKYADCEIEEITEGLEAGVALQLNIRFSCTAERLIFEMALR</sequence>
<organism evidence="2 3">
    <name type="scientific">Motilimonas cestriensis</name>
    <dbReference type="NCBI Taxonomy" id="2742685"/>
    <lineage>
        <taxon>Bacteria</taxon>
        <taxon>Pseudomonadati</taxon>
        <taxon>Pseudomonadota</taxon>
        <taxon>Gammaproteobacteria</taxon>
        <taxon>Alteromonadales</taxon>
        <taxon>Alteromonadales genera incertae sedis</taxon>
        <taxon>Motilimonas</taxon>
    </lineage>
</organism>
<dbReference type="InterPro" id="IPR005272">
    <property type="entry name" value="DUF406"/>
</dbReference>
<keyword evidence="3" id="KW-1185">Reference proteome</keyword>
<name>A0ABS8W6R5_9GAMM</name>
<dbReference type="EMBL" id="JAIMJA010000001">
    <property type="protein sequence ID" value="MCE2593494.1"/>
    <property type="molecule type" value="Genomic_DNA"/>
</dbReference>
<accession>A0ABS8W6R5</accession>
<evidence type="ECO:0000313" key="3">
    <source>
        <dbReference type="Proteomes" id="UP001201273"/>
    </source>
</evidence>
<reference evidence="2 3" key="1">
    <citation type="journal article" date="2022" name="Environ. Microbiol. Rep.">
        <title>Eco-phylogenetic analyses reveal divergent evolution of vitamin B12 metabolism in the marine bacterial family 'Psychromonadaceae'.</title>
        <authorList>
            <person name="Jin X."/>
            <person name="Yang Y."/>
            <person name="Cao H."/>
            <person name="Gao B."/>
            <person name="Zhao Z."/>
        </authorList>
    </citation>
    <scope>NUCLEOTIDE SEQUENCE [LARGE SCALE GENOMIC DNA]</scope>
    <source>
        <strain evidence="2 3">MKS20</strain>
    </source>
</reference>
<dbReference type="RefSeq" id="WP_233051096.1">
    <property type="nucleotide sequence ID" value="NZ_JAIMJA010000001.1"/>
</dbReference>
<dbReference type="Proteomes" id="UP001201273">
    <property type="component" value="Unassembled WGS sequence"/>
</dbReference>
<dbReference type="PANTHER" id="PTHR38769:SF1">
    <property type="entry name" value="UPF0381 PROTEIN YFCZ-RELATED"/>
    <property type="match status" value="1"/>
</dbReference>